<gene>
    <name evidence="1" type="ORF">Asalp_34970</name>
</gene>
<organism evidence="1 2">
    <name type="scientific">Aeromonas salmonicida subsp. pectinolytica 34mel</name>
    <dbReference type="NCBI Taxonomy" id="1324960"/>
    <lineage>
        <taxon>Bacteria</taxon>
        <taxon>Pseudomonadati</taxon>
        <taxon>Pseudomonadota</taxon>
        <taxon>Gammaproteobacteria</taxon>
        <taxon>Aeromonadales</taxon>
        <taxon>Aeromonadaceae</taxon>
        <taxon>Aeromonas</taxon>
    </lineage>
</organism>
<evidence type="ECO:0000313" key="2">
    <source>
        <dbReference type="Proteomes" id="UP000222916"/>
    </source>
</evidence>
<proteinExistence type="predicted"/>
<reference evidence="2" key="1">
    <citation type="journal article" date="2018" name="BMC Genomics">
        <title>The complete and fully assembled genome sequence of Aeromonas salmonicida subsp. pectinolytica and its comparative analysis with other Aeromonas species: investigation of the mobilome in environmental and pathogenic strains.</title>
        <authorList>
            <person name="Pfeiffer F."/>
            <person name="Zamora-Lagos M.A."/>
            <person name="Blettinger M."/>
            <person name="Yeroslaviz A."/>
            <person name="Dahl A."/>
            <person name="Gruber S."/>
            <person name="Habermann B.H."/>
        </authorList>
    </citation>
    <scope>NUCLEOTIDE SEQUENCE [LARGE SCALE GENOMIC DNA]</scope>
    <source>
        <strain evidence="2">34mel</strain>
    </source>
</reference>
<dbReference type="EMBL" id="CP022426">
    <property type="protein sequence ID" value="ATP10593.1"/>
    <property type="molecule type" value="Genomic_DNA"/>
</dbReference>
<sequence>MSGHQGMQTGDCVSMRWLNAWKYSCFAIQFRVNTIPGWIKQVWCRRRACVGWVLPLAGEGAVL</sequence>
<evidence type="ECO:0000313" key="1">
    <source>
        <dbReference type="EMBL" id="ATP10593.1"/>
    </source>
</evidence>
<accession>A0A2D1QK53</accession>
<dbReference type="AlphaFoldDB" id="A0A2D1QK53"/>
<protein>
    <submittedName>
        <fullName evidence="1">Uncharacterized protein</fullName>
    </submittedName>
</protein>
<name>A0A2D1QK53_AERSA</name>
<dbReference type="Proteomes" id="UP000222916">
    <property type="component" value="Chromosome"/>
</dbReference>